<reference evidence="2 3" key="1">
    <citation type="journal article" date="2016" name="Nat. Commun.">
        <title>Thousands of microbial genomes shed light on interconnected biogeochemical processes in an aquifer system.</title>
        <authorList>
            <person name="Anantharaman K."/>
            <person name="Brown C.T."/>
            <person name="Hug L.A."/>
            <person name="Sharon I."/>
            <person name="Castelle C.J."/>
            <person name="Probst A.J."/>
            <person name="Thomas B.C."/>
            <person name="Singh A."/>
            <person name="Wilkins M.J."/>
            <person name="Karaoz U."/>
            <person name="Brodie E.L."/>
            <person name="Williams K.H."/>
            <person name="Hubbard S.S."/>
            <person name="Banfield J.F."/>
        </authorList>
    </citation>
    <scope>NUCLEOTIDE SEQUENCE [LARGE SCALE GENOMIC DNA]</scope>
</reference>
<feature type="domain" description="AAA" evidence="1">
    <location>
        <begin position="2"/>
        <end position="178"/>
    </location>
</feature>
<dbReference type="SUPFAM" id="SSF52540">
    <property type="entry name" value="P-loop containing nucleoside triphosphate hydrolases"/>
    <property type="match status" value="1"/>
</dbReference>
<name>A0A1G2H8C0_9BACT</name>
<comment type="caution">
    <text evidence="2">The sequence shown here is derived from an EMBL/GenBank/DDBJ whole genome shotgun (WGS) entry which is preliminary data.</text>
</comment>
<proteinExistence type="predicted"/>
<evidence type="ECO:0000259" key="1">
    <source>
        <dbReference type="Pfam" id="PF13614"/>
    </source>
</evidence>
<dbReference type="PANTHER" id="PTHR13696:SF52">
    <property type="entry name" value="PARA FAMILY PROTEIN CT_582"/>
    <property type="match status" value="1"/>
</dbReference>
<dbReference type="EMBL" id="MHOD01000001">
    <property type="protein sequence ID" value="OGZ58733.1"/>
    <property type="molecule type" value="Genomic_DNA"/>
</dbReference>
<dbReference type="Pfam" id="PF13614">
    <property type="entry name" value="AAA_31"/>
    <property type="match status" value="1"/>
</dbReference>
<evidence type="ECO:0000313" key="3">
    <source>
        <dbReference type="Proteomes" id="UP000177932"/>
    </source>
</evidence>
<dbReference type="PANTHER" id="PTHR13696">
    <property type="entry name" value="P-LOOP CONTAINING NUCLEOSIDE TRIPHOSPHATE HYDROLASE"/>
    <property type="match status" value="1"/>
</dbReference>
<dbReference type="Proteomes" id="UP000177932">
    <property type="component" value="Unassembled WGS sequence"/>
</dbReference>
<evidence type="ECO:0000313" key="2">
    <source>
        <dbReference type="EMBL" id="OGZ58733.1"/>
    </source>
</evidence>
<accession>A0A1G2H8C0</accession>
<dbReference type="InterPro" id="IPR050678">
    <property type="entry name" value="DNA_Partitioning_ATPase"/>
</dbReference>
<dbReference type="CDD" id="cd02042">
    <property type="entry name" value="ParAB_family"/>
    <property type="match status" value="1"/>
</dbReference>
<dbReference type="AlphaFoldDB" id="A0A1G2H8C0"/>
<dbReference type="InterPro" id="IPR027417">
    <property type="entry name" value="P-loop_NTPase"/>
</dbReference>
<dbReference type="PIRSF" id="PIRSF009320">
    <property type="entry name" value="Nuc_binding_HP_1000"/>
    <property type="match status" value="1"/>
</dbReference>
<organism evidence="2 3">
    <name type="scientific">Candidatus Spechtbacteria bacterium RIFCSPHIGHO2_01_FULL_43_30</name>
    <dbReference type="NCBI Taxonomy" id="1802158"/>
    <lineage>
        <taxon>Bacteria</taxon>
        <taxon>Candidatus Spechtiibacteriota</taxon>
    </lineage>
</organism>
<protein>
    <recommendedName>
        <fullName evidence="1">AAA domain-containing protein</fullName>
    </recommendedName>
</protein>
<sequence>MAKVISIANQKGGVGKTVTSVNLSAYLAALGKKVLLVDFDPQANATSGVGVDPRKVDFGSYHILDTKIPAHEAIKPTNSLGCHIIPASFDLAGAGVELVNMKNREFRLHDAIIKVRTDFDYVIVDCPPSLGLLTINGIVASDEVLVPVQCEYYALEGLAQLLETVNLIRENLGKDIDILGAVLTMYDKRNRLDREIAKEVRRNFPGYVFDTMIPRNVDLAEAPGHGKTIFQFNPLSHGARAYKMLAEEVIKRTS</sequence>
<dbReference type="InterPro" id="IPR025669">
    <property type="entry name" value="AAA_dom"/>
</dbReference>
<dbReference type="Gene3D" id="3.40.50.300">
    <property type="entry name" value="P-loop containing nucleotide triphosphate hydrolases"/>
    <property type="match status" value="1"/>
</dbReference>
<dbReference type="FunFam" id="3.40.50.300:FF:000285">
    <property type="entry name" value="Sporulation initiation inhibitor Soj"/>
    <property type="match status" value="1"/>
</dbReference>
<dbReference type="STRING" id="1802158.A2827_00410"/>
<gene>
    <name evidence="2" type="ORF">A2827_00410</name>
</gene>